<gene>
    <name evidence="1" type="ORF">PCASD_17336</name>
</gene>
<dbReference type="AlphaFoldDB" id="A0A2N5U705"/>
<evidence type="ECO:0000313" key="1">
    <source>
        <dbReference type="EMBL" id="PLW33438.1"/>
    </source>
</evidence>
<organism evidence="1 2">
    <name type="scientific">Puccinia coronata f. sp. avenae</name>
    <dbReference type="NCBI Taxonomy" id="200324"/>
    <lineage>
        <taxon>Eukaryota</taxon>
        <taxon>Fungi</taxon>
        <taxon>Dikarya</taxon>
        <taxon>Basidiomycota</taxon>
        <taxon>Pucciniomycotina</taxon>
        <taxon>Pucciniomycetes</taxon>
        <taxon>Pucciniales</taxon>
        <taxon>Pucciniaceae</taxon>
        <taxon>Puccinia</taxon>
    </lineage>
</organism>
<dbReference type="EMBL" id="PGCI01000220">
    <property type="protein sequence ID" value="PLW33438.1"/>
    <property type="molecule type" value="Genomic_DNA"/>
</dbReference>
<protein>
    <submittedName>
        <fullName evidence="1">Uncharacterized protein</fullName>
    </submittedName>
</protein>
<dbReference type="PANTHER" id="PTHR46177">
    <property type="entry name" value="INTEGRASE CATALYTIC DOMAIN-CONTAINING PROTEIN"/>
    <property type="match status" value="1"/>
</dbReference>
<accession>A0A2N5U705</accession>
<proteinExistence type="predicted"/>
<dbReference type="PANTHER" id="PTHR46177:SF1">
    <property type="entry name" value="INTEGRASE CATALYTIC DOMAIN-CONTAINING PROTEIN"/>
    <property type="match status" value="1"/>
</dbReference>
<dbReference type="Proteomes" id="UP000235392">
    <property type="component" value="Unassembled WGS sequence"/>
</dbReference>
<name>A0A2N5U705_9BASI</name>
<evidence type="ECO:0000313" key="2">
    <source>
        <dbReference type="Proteomes" id="UP000235392"/>
    </source>
</evidence>
<comment type="caution">
    <text evidence="1">The sequence shown here is derived from an EMBL/GenBank/DDBJ whole genome shotgun (WGS) entry which is preliminary data.</text>
</comment>
<sequence length="108" mass="12119">MAPVNRCPKIIPGATVSKMVQDGLTSEEILRSLEENHSIKVSQRTLTRQKEDWGLTHNATQQANHLEETIQKYFEKGLNQAIQTFDNIWLATPSSNLSKTISAQALDL</sequence>
<reference evidence="1 2" key="1">
    <citation type="submission" date="2017-11" db="EMBL/GenBank/DDBJ databases">
        <title>De novo assembly and phasing of dikaryotic genomes from two isolates of Puccinia coronata f. sp. avenae, the causal agent of oat crown rust.</title>
        <authorList>
            <person name="Miller M.E."/>
            <person name="Zhang Y."/>
            <person name="Omidvar V."/>
            <person name="Sperschneider J."/>
            <person name="Schwessinger B."/>
            <person name="Raley C."/>
            <person name="Palmer J.M."/>
            <person name="Garnica D."/>
            <person name="Upadhyaya N."/>
            <person name="Rathjen J."/>
            <person name="Taylor J.M."/>
            <person name="Park R.F."/>
            <person name="Dodds P.N."/>
            <person name="Hirsch C.D."/>
            <person name="Kianian S.F."/>
            <person name="Figueroa M."/>
        </authorList>
    </citation>
    <scope>NUCLEOTIDE SEQUENCE [LARGE SCALE GENOMIC DNA]</scope>
    <source>
        <strain evidence="1">12SD80</strain>
    </source>
</reference>